<feature type="transmembrane region" description="Helical" evidence="1">
    <location>
        <begin position="206"/>
        <end position="224"/>
    </location>
</feature>
<dbReference type="OrthoDB" id="10625726at2759"/>
<dbReference type="InParanoid" id="D8MBT4"/>
<name>D8MBT4_BLAHO</name>
<feature type="transmembrane region" description="Helical" evidence="1">
    <location>
        <begin position="61"/>
        <end position="84"/>
    </location>
</feature>
<reference evidence="2" key="1">
    <citation type="submission" date="2010-02" db="EMBL/GenBank/DDBJ databases">
        <title>Sequencing and annotation of the Blastocystis hominis genome.</title>
        <authorList>
            <person name="Wincker P."/>
        </authorList>
    </citation>
    <scope>NUCLEOTIDE SEQUENCE</scope>
    <source>
        <strain evidence="2">Singapore isolate B</strain>
    </source>
</reference>
<keyword evidence="1" id="KW-0472">Membrane</keyword>
<keyword evidence="1" id="KW-0812">Transmembrane</keyword>
<feature type="transmembrane region" description="Helical" evidence="1">
    <location>
        <begin position="111"/>
        <end position="134"/>
    </location>
</feature>
<feature type="transmembrane region" description="Helical" evidence="1">
    <location>
        <begin position="175"/>
        <end position="194"/>
    </location>
</feature>
<protein>
    <submittedName>
        <fullName evidence="2">Uncharacterized protein</fullName>
    </submittedName>
</protein>
<dbReference type="AlphaFoldDB" id="D8MBT4"/>
<organism evidence="2">
    <name type="scientific">Blastocystis hominis</name>
    <dbReference type="NCBI Taxonomy" id="12968"/>
    <lineage>
        <taxon>Eukaryota</taxon>
        <taxon>Sar</taxon>
        <taxon>Stramenopiles</taxon>
        <taxon>Bigyra</taxon>
        <taxon>Opalozoa</taxon>
        <taxon>Opalinata</taxon>
        <taxon>Blastocystidae</taxon>
        <taxon>Blastocystis</taxon>
    </lineage>
</organism>
<proteinExistence type="predicted"/>
<gene>
    <name evidence="2" type="ORF">GSBLH_T00006933001</name>
</gene>
<keyword evidence="3" id="KW-1185">Reference proteome</keyword>
<dbReference type="PANTHER" id="PTHR32522:SF5">
    <property type="entry name" value="ABC3 TRANSPORTER PERMEASE PROTEIN DOMAIN-CONTAINING PROTEIN"/>
    <property type="match status" value="1"/>
</dbReference>
<evidence type="ECO:0000256" key="1">
    <source>
        <dbReference type="SAM" id="Phobius"/>
    </source>
</evidence>
<evidence type="ECO:0000313" key="2">
    <source>
        <dbReference type="EMBL" id="CBK25523.2"/>
    </source>
</evidence>
<dbReference type="EMBL" id="FN668691">
    <property type="protein sequence ID" value="CBK25523.2"/>
    <property type="molecule type" value="Genomic_DNA"/>
</dbReference>
<accession>D8MBT4</accession>
<keyword evidence="1" id="KW-1133">Transmembrane helix</keyword>
<evidence type="ECO:0000313" key="3">
    <source>
        <dbReference type="Proteomes" id="UP000008312"/>
    </source>
</evidence>
<dbReference type="PANTHER" id="PTHR32522">
    <property type="match status" value="1"/>
</dbReference>
<dbReference type="GeneID" id="24923057"/>
<dbReference type="RefSeq" id="XP_012899571.1">
    <property type="nucleotide sequence ID" value="XM_013044117.1"/>
</dbReference>
<dbReference type="Proteomes" id="UP000008312">
    <property type="component" value="Unassembled WGS sequence"/>
</dbReference>
<sequence>MGYSASSVTILTSCYDPGNSDLLCCLHFHPFKNQGVCAIFLHFLSSELHLSIPVSFTVKTILLAIFLGIVVPVVTVLPVIYQLFQEMERSVHSDGNQVIEYEIHTAKEKPLISYFITTICLMVVVCGTAIYYFLPLGFISNDMTIVFYVFMLILILFIVGLVLLVLPILHPFSRIIQYICGLFCSRGVCIYSRFSIRNNHKRIHSIQLAILFGYSLILFISTIAQSQTSLLFINLKYYYGSAISFSTSPADPNSVSSLVSQMERDPMLSSLTFDWISNPILNEDTSFPVLSSIGRVVERPARLFQLEYSLICSLAVSDELFTTLFSVWIGDNAAQLNQAISSSSLPNSPTISAIFPSNLKDVFYSDLDSSEFKLLKDDQQFSIRPLVSTRWLSPLISFSPPLTYVNDGPSPLLSSLSEFSKLSSNITVDSVYIKVPGQDESLPINEIERIVDYLASNYPSINVKTIISEYKVHSFRP</sequence>
<feature type="transmembrane region" description="Helical" evidence="1">
    <location>
        <begin position="146"/>
        <end position="169"/>
    </location>
</feature>